<evidence type="ECO:0000256" key="4">
    <source>
        <dbReference type="ARBA" id="ARBA00022801"/>
    </source>
</evidence>
<dbReference type="PANTHER" id="PTHR30636">
    <property type="entry name" value="UPF0701 PROTEIN YICC"/>
    <property type="match status" value="1"/>
</dbReference>
<feature type="domain" description="Endoribonuclease YicC-like C-terminal" evidence="7">
    <location>
        <begin position="171"/>
        <end position="291"/>
    </location>
</feature>
<evidence type="ECO:0000256" key="3">
    <source>
        <dbReference type="ARBA" id="ARBA00022759"/>
    </source>
</evidence>
<dbReference type="Pfam" id="PF03755">
    <property type="entry name" value="YicC-like_N"/>
    <property type="match status" value="1"/>
</dbReference>
<evidence type="ECO:0000313" key="9">
    <source>
        <dbReference type="Proteomes" id="UP000319342"/>
    </source>
</evidence>
<comment type="similarity">
    <text evidence="5">Belongs to the YicC/YloC family.</text>
</comment>
<protein>
    <recommendedName>
        <fullName evidence="10">YicC-like family, N-terminal region</fullName>
    </recommendedName>
</protein>
<dbReference type="PANTHER" id="PTHR30636:SF3">
    <property type="entry name" value="UPF0701 PROTEIN YICC"/>
    <property type="match status" value="1"/>
</dbReference>
<accession>A0A518D461</accession>
<evidence type="ECO:0000259" key="7">
    <source>
        <dbReference type="Pfam" id="PF08340"/>
    </source>
</evidence>
<dbReference type="GO" id="GO:0016787">
    <property type="term" value="F:hydrolase activity"/>
    <property type="evidence" value="ECO:0007669"/>
    <property type="project" value="UniProtKB-KW"/>
</dbReference>
<name>A0A518D461_9BACT</name>
<evidence type="ECO:0000313" key="8">
    <source>
        <dbReference type="EMBL" id="QDU86257.1"/>
    </source>
</evidence>
<evidence type="ECO:0000256" key="5">
    <source>
        <dbReference type="ARBA" id="ARBA00035648"/>
    </source>
</evidence>
<evidence type="ECO:0000259" key="6">
    <source>
        <dbReference type="Pfam" id="PF03755"/>
    </source>
</evidence>
<dbReference type="InterPro" id="IPR013551">
    <property type="entry name" value="YicC-like_C"/>
</dbReference>
<dbReference type="AlphaFoldDB" id="A0A518D461"/>
<reference evidence="8 9" key="1">
    <citation type="submission" date="2019-02" db="EMBL/GenBank/DDBJ databases">
        <title>Deep-cultivation of Planctomycetes and their phenomic and genomic characterization uncovers novel biology.</title>
        <authorList>
            <person name="Wiegand S."/>
            <person name="Jogler M."/>
            <person name="Boedeker C."/>
            <person name="Pinto D."/>
            <person name="Vollmers J."/>
            <person name="Rivas-Marin E."/>
            <person name="Kohn T."/>
            <person name="Peeters S.H."/>
            <person name="Heuer A."/>
            <person name="Rast P."/>
            <person name="Oberbeckmann S."/>
            <person name="Bunk B."/>
            <person name="Jeske O."/>
            <person name="Meyerdierks A."/>
            <person name="Storesund J.E."/>
            <person name="Kallscheuer N."/>
            <person name="Luecker S."/>
            <person name="Lage O.M."/>
            <person name="Pohl T."/>
            <person name="Merkel B.J."/>
            <person name="Hornburger P."/>
            <person name="Mueller R.-W."/>
            <person name="Bruemmer F."/>
            <person name="Labrenz M."/>
            <person name="Spormann A.M."/>
            <person name="Op den Camp H."/>
            <person name="Overmann J."/>
            <person name="Amann R."/>
            <person name="Jetten M.S.M."/>
            <person name="Mascher T."/>
            <person name="Medema M.H."/>
            <person name="Devos D.P."/>
            <person name="Kaster A.-K."/>
            <person name="Ovreas L."/>
            <person name="Rohde M."/>
            <person name="Galperin M.Y."/>
            <person name="Jogler C."/>
        </authorList>
    </citation>
    <scope>NUCLEOTIDE SEQUENCE [LARGE SCALE GENOMIC DNA]</scope>
    <source>
        <strain evidence="8 9">Pla163</strain>
    </source>
</reference>
<keyword evidence="2" id="KW-0540">Nuclease</keyword>
<evidence type="ECO:0000256" key="1">
    <source>
        <dbReference type="ARBA" id="ARBA00001968"/>
    </source>
</evidence>
<organism evidence="8 9">
    <name type="scientific">Rohdeia mirabilis</name>
    <dbReference type="NCBI Taxonomy" id="2528008"/>
    <lineage>
        <taxon>Bacteria</taxon>
        <taxon>Pseudomonadati</taxon>
        <taxon>Planctomycetota</taxon>
        <taxon>Planctomycetia</taxon>
        <taxon>Planctomycetia incertae sedis</taxon>
        <taxon>Rohdeia</taxon>
    </lineage>
</organism>
<dbReference type="Pfam" id="PF08340">
    <property type="entry name" value="YicC-like_C"/>
    <property type="match status" value="1"/>
</dbReference>
<dbReference type="InterPro" id="IPR005229">
    <property type="entry name" value="YicC/YloC-like"/>
</dbReference>
<dbReference type="EMBL" id="CP036290">
    <property type="protein sequence ID" value="QDU86257.1"/>
    <property type="molecule type" value="Genomic_DNA"/>
</dbReference>
<keyword evidence="4" id="KW-0378">Hydrolase</keyword>
<evidence type="ECO:0008006" key="10">
    <source>
        <dbReference type="Google" id="ProtNLM"/>
    </source>
</evidence>
<dbReference type="GO" id="GO:0004521">
    <property type="term" value="F:RNA endonuclease activity"/>
    <property type="evidence" value="ECO:0007669"/>
    <property type="project" value="InterPro"/>
</dbReference>
<dbReference type="OrthoDB" id="9771229at2"/>
<dbReference type="NCBIfam" id="TIGR00255">
    <property type="entry name" value="YicC/YloC family endoribonuclease"/>
    <property type="match status" value="1"/>
</dbReference>
<gene>
    <name evidence="8" type="ORF">Pla163_34080</name>
</gene>
<evidence type="ECO:0000256" key="2">
    <source>
        <dbReference type="ARBA" id="ARBA00022722"/>
    </source>
</evidence>
<dbReference type="InterPro" id="IPR013527">
    <property type="entry name" value="YicC-like_N"/>
</dbReference>
<proteinExistence type="inferred from homology"/>
<dbReference type="Proteomes" id="UP000319342">
    <property type="component" value="Chromosome"/>
</dbReference>
<keyword evidence="3" id="KW-0255">Endonuclease</keyword>
<keyword evidence="9" id="KW-1185">Reference proteome</keyword>
<sequence>MRSMTGFGAATAEHATVRVTVEARSVNHRFLQVKVRLPHDMGALEADVENLVKQRLGRGSVNLSVRVEPVGGAATVRVDEDVVARYREQLEQLAATAGVPFTLSLAEWAHLPGVLETRSTEFDPRATKAALMEATAGALDGLVEMRDREGLAMADDLARNAAELKATVALIAERAPDVVKRLQDELRRRVALLVDRPTIEADELAREVASIADRADIAEELSRLEAHLGALGDLLGSGTDAVGRKLDFLVQELFREVNTVGSKSADAQIAHWVVDAKTAIERLREQVQNVE</sequence>
<feature type="domain" description="Endoribonuclease YicC-like N-terminal" evidence="6">
    <location>
        <begin position="1"/>
        <end position="154"/>
    </location>
</feature>
<comment type="cofactor">
    <cofactor evidence="1">
        <name>a divalent metal cation</name>
        <dbReference type="ChEBI" id="CHEBI:60240"/>
    </cofactor>
</comment>